<feature type="transmembrane region" description="Helical" evidence="6">
    <location>
        <begin position="262"/>
        <end position="285"/>
    </location>
</feature>
<reference evidence="7 8" key="1">
    <citation type="journal article" date="2021" name="Int. J. Syst. Evol. Microbiol.">
        <title>Amazonocrinis nigriterrae gen. nov., sp. nov., Atlanticothrix silvestris gen. nov., sp. nov. and Dendronalium phyllosphericum gen. nov., sp. nov., nostocacean cyanobacteria from Brazilian environments.</title>
        <authorList>
            <person name="Alvarenga D.O."/>
            <person name="Andreote A.P.D."/>
            <person name="Branco L.H.Z."/>
            <person name="Delbaje E."/>
            <person name="Cruz R.B."/>
            <person name="Varani A.M."/>
            <person name="Fiore M.F."/>
        </authorList>
    </citation>
    <scope>NUCLEOTIDE SEQUENCE [LARGE SCALE GENOMIC DNA]</scope>
    <source>
        <strain evidence="7 8">CENA357</strain>
    </source>
</reference>
<feature type="transmembrane region" description="Helical" evidence="6">
    <location>
        <begin position="25"/>
        <end position="43"/>
    </location>
</feature>
<comment type="caution">
    <text evidence="7">The sequence shown here is derived from an EMBL/GenBank/DDBJ whole genome shotgun (WGS) entry which is preliminary data.</text>
</comment>
<protein>
    <submittedName>
        <fullName evidence="7">AI-2E family transporter</fullName>
    </submittedName>
</protein>
<name>A0A8J7HJQ4_9CYAN</name>
<dbReference type="GO" id="GO:0055085">
    <property type="term" value="P:transmembrane transport"/>
    <property type="evidence" value="ECO:0007669"/>
    <property type="project" value="TreeGrafter"/>
</dbReference>
<evidence type="ECO:0000313" key="8">
    <source>
        <dbReference type="Proteomes" id="UP000599391"/>
    </source>
</evidence>
<dbReference type="AlphaFoldDB" id="A0A8J7HJQ4"/>
<dbReference type="Pfam" id="PF01594">
    <property type="entry name" value="AI-2E_transport"/>
    <property type="match status" value="1"/>
</dbReference>
<evidence type="ECO:0000256" key="5">
    <source>
        <dbReference type="ARBA" id="ARBA00023136"/>
    </source>
</evidence>
<organism evidence="7 8">
    <name type="scientific">Atlanticothrix silvestris CENA357</name>
    <dbReference type="NCBI Taxonomy" id="1725252"/>
    <lineage>
        <taxon>Bacteria</taxon>
        <taxon>Bacillati</taxon>
        <taxon>Cyanobacteriota</taxon>
        <taxon>Cyanophyceae</taxon>
        <taxon>Nostocales</taxon>
        <taxon>Nodulariaceae</taxon>
        <taxon>Atlanticothrix</taxon>
        <taxon>Atlanticothrix silvestris</taxon>
    </lineage>
</organism>
<feature type="transmembrane region" description="Helical" evidence="6">
    <location>
        <begin position="55"/>
        <end position="76"/>
    </location>
</feature>
<dbReference type="RefSeq" id="WP_214442291.1">
    <property type="nucleotide sequence ID" value="NZ_JAECZB010000105.1"/>
</dbReference>
<dbReference type="EMBL" id="JAECZB010000105">
    <property type="protein sequence ID" value="MBH8556093.1"/>
    <property type="molecule type" value="Genomic_DNA"/>
</dbReference>
<accession>A0A8J7HJQ4</accession>
<feature type="transmembrane region" description="Helical" evidence="6">
    <location>
        <begin position="297"/>
        <end position="326"/>
    </location>
</feature>
<dbReference type="PANTHER" id="PTHR21716">
    <property type="entry name" value="TRANSMEMBRANE PROTEIN"/>
    <property type="match status" value="1"/>
</dbReference>
<comment type="subcellular location">
    <subcellularLocation>
        <location evidence="1">Membrane</location>
        <topology evidence="1">Multi-pass membrane protein</topology>
    </subcellularLocation>
</comment>
<evidence type="ECO:0000256" key="6">
    <source>
        <dbReference type="SAM" id="Phobius"/>
    </source>
</evidence>
<keyword evidence="4 6" id="KW-1133">Transmembrane helix</keyword>
<dbReference type="PANTHER" id="PTHR21716:SF62">
    <property type="entry name" value="TRANSPORT PROTEIN YDBI-RELATED"/>
    <property type="match status" value="1"/>
</dbReference>
<sequence>MRFGQLIGFLALVTSLYILWQIQQILLVVFAAVVLATVLNQLVSFFQRFRIKRGIAVAISIILLLVVLVGFFALIVPRLVDQLQQFGNIMPIGLERLRSWNNWLHNVIPDQLLENIRGLRYLTQGLQDWLNRLINNFFNLVSSSLSIILGLLLFVALTIMLLANPSPYRQGFIMLFPAFYRRRVDDILNKCAVSLTGWIKGTLLTMLVIATLSYIGLLILGIPLPLVNAILAGLLEFIPNVGPTLSVIPPALLALNEEPWKIAAVIALYFGIQQIESLVLVPLVMKSQASLLPAVTLVAVVFFGSFFGFLGVFLAVPLVIVFQIWIKEVLVEDVLNKWHENKKDNQEQKVLAVVNSKSESSVENS</sequence>
<evidence type="ECO:0000256" key="4">
    <source>
        <dbReference type="ARBA" id="ARBA00022989"/>
    </source>
</evidence>
<evidence type="ECO:0000256" key="1">
    <source>
        <dbReference type="ARBA" id="ARBA00004141"/>
    </source>
</evidence>
<keyword evidence="3 6" id="KW-0812">Transmembrane</keyword>
<evidence type="ECO:0000256" key="3">
    <source>
        <dbReference type="ARBA" id="ARBA00022692"/>
    </source>
</evidence>
<dbReference type="InterPro" id="IPR002549">
    <property type="entry name" value="AI-2E-like"/>
</dbReference>
<dbReference type="GO" id="GO:0016020">
    <property type="term" value="C:membrane"/>
    <property type="evidence" value="ECO:0007669"/>
    <property type="project" value="UniProtKB-SubCell"/>
</dbReference>
<evidence type="ECO:0000256" key="2">
    <source>
        <dbReference type="ARBA" id="ARBA00009773"/>
    </source>
</evidence>
<feature type="transmembrane region" description="Helical" evidence="6">
    <location>
        <begin position="203"/>
        <end position="226"/>
    </location>
</feature>
<gene>
    <name evidence="7" type="ORF">I8751_27895</name>
</gene>
<feature type="transmembrane region" description="Helical" evidence="6">
    <location>
        <begin position="137"/>
        <end position="163"/>
    </location>
</feature>
<proteinExistence type="inferred from homology"/>
<dbReference type="Proteomes" id="UP000599391">
    <property type="component" value="Unassembled WGS sequence"/>
</dbReference>
<evidence type="ECO:0000313" key="7">
    <source>
        <dbReference type="EMBL" id="MBH8556093.1"/>
    </source>
</evidence>
<keyword evidence="5 6" id="KW-0472">Membrane</keyword>
<keyword evidence="8" id="KW-1185">Reference proteome</keyword>
<comment type="similarity">
    <text evidence="2">Belongs to the autoinducer-2 exporter (AI-2E) (TC 2.A.86) family.</text>
</comment>